<dbReference type="EnsemblMetazoa" id="GPPI019711-RA">
    <property type="protein sequence ID" value="GPPI019711-PA"/>
    <property type="gene ID" value="GPPI019711"/>
</dbReference>
<dbReference type="VEuPathDB" id="VectorBase:GPPI019711"/>
<name>A0A1B0B5Q2_9MUSC</name>
<reference evidence="2" key="1">
    <citation type="submission" date="2015-01" db="EMBL/GenBank/DDBJ databases">
        <authorList>
            <person name="Aksoy S."/>
            <person name="Warren W."/>
            <person name="Wilson R.K."/>
        </authorList>
    </citation>
    <scope>NUCLEOTIDE SEQUENCE [LARGE SCALE GENOMIC DNA]</scope>
    <source>
        <strain evidence="2">IAEA</strain>
    </source>
</reference>
<keyword evidence="2" id="KW-1185">Reference proteome</keyword>
<dbReference type="EMBL" id="JXJN01008793">
    <property type="status" value="NOT_ANNOTATED_CDS"/>
    <property type="molecule type" value="Genomic_DNA"/>
</dbReference>
<dbReference type="AlphaFoldDB" id="A0A1B0B5Q2"/>
<evidence type="ECO:0000313" key="1">
    <source>
        <dbReference type="EnsemblMetazoa" id="GPPI019711-PA"/>
    </source>
</evidence>
<organism evidence="1 2">
    <name type="scientific">Glossina palpalis gambiensis</name>
    <dbReference type="NCBI Taxonomy" id="67801"/>
    <lineage>
        <taxon>Eukaryota</taxon>
        <taxon>Metazoa</taxon>
        <taxon>Ecdysozoa</taxon>
        <taxon>Arthropoda</taxon>
        <taxon>Hexapoda</taxon>
        <taxon>Insecta</taxon>
        <taxon>Pterygota</taxon>
        <taxon>Neoptera</taxon>
        <taxon>Endopterygota</taxon>
        <taxon>Diptera</taxon>
        <taxon>Brachycera</taxon>
        <taxon>Muscomorpha</taxon>
        <taxon>Hippoboscoidea</taxon>
        <taxon>Glossinidae</taxon>
        <taxon>Glossina</taxon>
    </lineage>
</organism>
<evidence type="ECO:0000313" key="2">
    <source>
        <dbReference type="Proteomes" id="UP000092460"/>
    </source>
</evidence>
<dbReference type="Proteomes" id="UP000092460">
    <property type="component" value="Unassembled WGS sequence"/>
</dbReference>
<reference evidence="1" key="2">
    <citation type="submission" date="2020-05" db="UniProtKB">
        <authorList>
            <consortium name="EnsemblMetazoa"/>
        </authorList>
    </citation>
    <scope>IDENTIFICATION</scope>
    <source>
        <strain evidence="1">IAEA</strain>
    </source>
</reference>
<sequence>KEESQINNRAQNELRHRRRNLDADWRLWYGNRGLDRRGRRPPYLNEKFKAVLMHQHHKLTLAQDVLRFEQTLVDIVHLLILLQNSSNYFVIDSTRKC</sequence>
<proteinExistence type="predicted"/>
<protein>
    <submittedName>
        <fullName evidence="1">Uncharacterized protein</fullName>
    </submittedName>
</protein>
<accession>A0A1B0B5Q2</accession>